<dbReference type="PANTHER" id="PTHR22835">
    <property type="entry name" value="ZINC FINGER FYVE DOMAIN CONTAINING PROTEIN"/>
    <property type="match status" value="1"/>
</dbReference>
<comment type="similarity">
    <text evidence="1">Belongs to the 'GDSL' lipolytic enzyme family.</text>
</comment>
<gene>
    <name evidence="3" type="ORF">SAY87_015431</name>
</gene>
<comment type="caution">
    <text evidence="3">The sequence shown here is derived from an EMBL/GenBank/DDBJ whole genome shotgun (WGS) entry which is preliminary data.</text>
</comment>
<keyword evidence="4" id="KW-1185">Reference proteome</keyword>
<evidence type="ECO:0000256" key="1">
    <source>
        <dbReference type="ARBA" id="ARBA00008668"/>
    </source>
</evidence>
<keyword evidence="2" id="KW-0325">Glycoprotein</keyword>
<dbReference type="Proteomes" id="UP001345219">
    <property type="component" value="Chromosome 12"/>
</dbReference>
<dbReference type="InterPro" id="IPR036514">
    <property type="entry name" value="SGNH_hydro_sf"/>
</dbReference>
<protein>
    <recommendedName>
        <fullName evidence="5">GDSL esterase/lipase</fullName>
    </recommendedName>
</protein>
<dbReference type="PANTHER" id="PTHR22835:SF536">
    <property type="entry name" value="OS05G0401000 PROTEIN"/>
    <property type="match status" value="1"/>
</dbReference>
<dbReference type="AlphaFoldDB" id="A0AAN7GZD4"/>
<dbReference type="GO" id="GO:0016788">
    <property type="term" value="F:hydrolase activity, acting on ester bonds"/>
    <property type="evidence" value="ECO:0007669"/>
    <property type="project" value="InterPro"/>
</dbReference>
<organism evidence="3 4">
    <name type="scientific">Trapa incisa</name>
    <dbReference type="NCBI Taxonomy" id="236973"/>
    <lineage>
        <taxon>Eukaryota</taxon>
        <taxon>Viridiplantae</taxon>
        <taxon>Streptophyta</taxon>
        <taxon>Embryophyta</taxon>
        <taxon>Tracheophyta</taxon>
        <taxon>Spermatophyta</taxon>
        <taxon>Magnoliopsida</taxon>
        <taxon>eudicotyledons</taxon>
        <taxon>Gunneridae</taxon>
        <taxon>Pentapetalae</taxon>
        <taxon>rosids</taxon>
        <taxon>malvids</taxon>
        <taxon>Myrtales</taxon>
        <taxon>Lythraceae</taxon>
        <taxon>Trapa</taxon>
    </lineage>
</organism>
<reference evidence="3 4" key="1">
    <citation type="journal article" date="2023" name="Hortic Res">
        <title>Pangenome of water caltrop reveals structural variations and asymmetric subgenome divergence after allopolyploidization.</title>
        <authorList>
            <person name="Zhang X."/>
            <person name="Chen Y."/>
            <person name="Wang L."/>
            <person name="Yuan Y."/>
            <person name="Fang M."/>
            <person name="Shi L."/>
            <person name="Lu R."/>
            <person name="Comes H.P."/>
            <person name="Ma Y."/>
            <person name="Chen Y."/>
            <person name="Huang G."/>
            <person name="Zhou Y."/>
            <person name="Zheng Z."/>
            <person name="Qiu Y."/>
        </authorList>
    </citation>
    <scope>NUCLEOTIDE SEQUENCE [LARGE SCALE GENOMIC DNA]</scope>
    <source>
        <tissue evidence="3">Roots</tissue>
    </source>
</reference>
<dbReference type="EMBL" id="JAXIOK010000019">
    <property type="protein sequence ID" value="KAK4748845.1"/>
    <property type="molecule type" value="Genomic_DNA"/>
</dbReference>
<dbReference type="Gene3D" id="3.40.50.1110">
    <property type="entry name" value="SGNH hydrolase"/>
    <property type="match status" value="1"/>
</dbReference>
<accession>A0AAN7GZD4</accession>
<dbReference type="Pfam" id="PF00657">
    <property type="entry name" value="Lipase_GDSL"/>
    <property type="match status" value="1"/>
</dbReference>
<evidence type="ECO:0000313" key="4">
    <source>
        <dbReference type="Proteomes" id="UP001345219"/>
    </source>
</evidence>
<name>A0AAN7GZD4_9MYRT</name>
<sequence length="333" mass="36818">MMLFSGCNGHAILEPLLGFHRGSYFPERLHFAAAGSTVLPATVNAVSPFSFRIQVDQCLHFKARVLRLLAKGIPFSVLMPFAFKTASLDFMPSFCYPAGKKFDKYIPREDFFAKGLYMFDIGQNDIASGLYSKSFDQVVASIPAILVEFETGLKSLYDQGARNVWIHNTGPVGCLPQNLARFGTDPSKLDEMGCLSNHNQAAKLYNLQLHALAIKLRGQYPDANITYVDIFSVKSNLIANYSRYGFEQPLMACCGYGGPPLNYDASISCGQTKIMNGTSVTVKACDDSTEYVIWDGIHYTEAANEFVSSQILTGRFSDPPFADKMASLMKNKF</sequence>
<dbReference type="InterPro" id="IPR001087">
    <property type="entry name" value="GDSL"/>
</dbReference>
<evidence type="ECO:0000256" key="2">
    <source>
        <dbReference type="ARBA" id="ARBA00023180"/>
    </source>
</evidence>
<proteinExistence type="inferred from homology"/>
<evidence type="ECO:0000313" key="3">
    <source>
        <dbReference type="EMBL" id="KAK4748845.1"/>
    </source>
</evidence>
<evidence type="ECO:0008006" key="5">
    <source>
        <dbReference type="Google" id="ProtNLM"/>
    </source>
</evidence>